<dbReference type="RefSeq" id="WP_284300338.1">
    <property type="nucleotide sequence ID" value="NZ_BSVA01000001.1"/>
</dbReference>
<dbReference type="InterPro" id="IPR011251">
    <property type="entry name" value="Luciferase-like_dom"/>
</dbReference>
<gene>
    <name evidence="3" type="ORF">GCM10025869_23360</name>
</gene>
<dbReference type="NCBIfam" id="TIGR03557">
    <property type="entry name" value="F420_G6P_family"/>
    <property type="match status" value="1"/>
</dbReference>
<dbReference type="EMBL" id="BSVA01000001">
    <property type="protein sequence ID" value="GMA91807.1"/>
    <property type="molecule type" value="Genomic_DNA"/>
</dbReference>
<dbReference type="SUPFAM" id="SSF51679">
    <property type="entry name" value="Bacterial luciferase-like"/>
    <property type="match status" value="1"/>
</dbReference>
<evidence type="ECO:0000313" key="3">
    <source>
        <dbReference type="EMBL" id="GMA91807.1"/>
    </source>
</evidence>
<dbReference type="Pfam" id="PF00296">
    <property type="entry name" value="Bac_luciferase"/>
    <property type="match status" value="1"/>
</dbReference>
<accession>A0ABQ6JVS9</accession>
<organism evidence="3 4">
    <name type="scientific">Homoserinibacter gongjuensis</name>
    <dbReference type="NCBI Taxonomy" id="1162968"/>
    <lineage>
        <taxon>Bacteria</taxon>
        <taxon>Bacillati</taxon>
        <taxon>Actinomycetota</taxon>
        <taxon>Actinomycetes</taxon>
        <taxon>Micrococcales</taxon>
        <taxon>Microbacteriaceae</taxon>
        <taxon>Homoserinibacter</taxon>
    </lineage>
</organism>
<evidence type="ECO:0000259" key="2">
    <source>
        <dbReference type="Pfam" id="PF00296"/>
    </source>
</evidence>
<dbReference type="CDD" id="cd01097">
    <property type="entry name" value="Tetrahydromethanopterin_reductase"/>
    <property type="match status" value="1"/>
</dbReference>
<dbReference type="InterPro" id="IPR023907">
    <property type="entry name" value="Non-F420_Flavin_OxRdtase"/>
</dbReference>
<feature type="domain" description="Luciferase-like" evidence="2">
    <location>
        <begin position="9"/>
        <end position="292"/>
    </location>
</feature>
<evidence type="ECO:0000313" key="4">
    <source>
        <dbReference type="Proteomes" id="UP001157069"/>
    </source>
</evidence>
<dbReference type="Gene3D" id="3.20.20.30">
    <property type="entry name" value="Luciferase-like domain"/>
    <property type="match status" value="1"/>
</dbReference>
<dbReference type="InterPro" id="IPR050564">
    <property type="entry name" value="F420-G6PD/mer"/>
</dbReference>
<proteinExistence type="predicted"/>
<keyword evidence="4" id="KW-1185">Reference proteome</keyword>
<evidence type="ECO:0000256" key="1">
    <source>
        <dbReference type="ARBA" id="ARBA00023002"/>
    </source>
</evidence>
<keyword evidence="1" id="KW-0560">Oxidoreductase</keyword>
<dbReference type="InterPro" id="IPR036661">
    <property type="entry name" value="Luciferase-like_sf"/>
</dbReference>
<dbReference type="PANTHER" id="PTHR43244:SF1">
    <property type="entry name" value="5,10-METHYLENETETRAHYDROMETHANOPTERIN REDUCTASE"/>
    <property type="match status" value="1"/>
</dbReference>
<name>A0ABQ6JVS9_9MICO</name>
<reference evidence="4" key="1">
    <citation type="journal article" date="2019" name="Int. J. Syst. Evol. Microbiol.">
        <title>The Global Catalogue of Microorganisms (GCM) 10K type strain sequencing project: providing services to taxonomists for standard genome sequencing and annotation.</title>
        <authorList>
            <consortium name="The Broad Institute Genomics Platform"/>
            <consortium name="The Broad Institute Genome Sequencing Center for Infectious Disease"/>
            <person name="Wu L."/>
            <person name="Ma J."/>
        </authorList>
    </citation>
    <scope>NUCLEOTIDE SEQUENCE [LARGE SCALE GENOMIC DNA]</scope>
    <source>
        <strain evidence="4">NBRC 108755</strain>
    </source>
</reference>
<sequence>MTVIGFHASHEQSPPSELLAAVQRAEQVGFDAAMCSDHFAPWSERQGHSGYSWSWLGAALATTRLPFGVVTAPGQRAHPAIVAQAIATLGELFPGRFWAALGSGENVNEHITGEPWPDQATRNARLRESVDVIRQLLAGEQVDVSRHVRVHEARLWSVPDATPRLVAAAIGPETARRAAEWADGLITAARDAESLRQVIDAYRGAGGRGPIALQVHLSWAPDHDEALLLAHDQWRHAVIAPPELWDIDHPAEFDRRCDDATPEEIAEHVFVSSDPDAHIEHLLALADLGFDELYLHHVGQVQEGFLTVFGREVLPELKAAR</sequence>
<dbReference type="Proteomes" id="UP001157069">
    <property type="component" value="Unassembled WGS sequence"/>
</dbReference>
<dbReference type="InterPro" id="IPR019945">
    <property type="entry name" value="F420_G6P_DH-rel"/>
</dbReference>
<dbReference type="PANTHER" id="PTHR43244">
    <property type="match status" value="1"/>
</dbReference>
<dbReference type="NCBIfam" id="TIGR03885">
    <property type="entry name" value="flavin_revert"/>
    <property type="match status" value="1"/>
</dbReference>
<comment type="caution">
    <text evidence="3">The sequence shown here is derived from an EMBL/GenBank/DDBJ whole genome shotgun (WGS) entry which is preliminary data.</text>
</comment>
<protein>
    <submittedName>
        <fullName evidence="3">LLM class F420-dependent oxidoreductase</fullName>
    </submittedName>
</protein>